<sequence>YQTVVMTPQFGTIEKVALETHDYVPGGCTIDYSVADETGEFLPIAPLGNPEARAPQVVRFGDLQHTWDRFFASGELAYTYNAVNY</sequence>
<reference evidence="1" key="1">
    <citation type="journal article" date="2014" name="Front. Microbiol.">
        <title>High frequency of phylogenetically diverse reductive dehalogenase-homologous genes in deep subseafloor sedimentary metagenomes.</title>
        <authorList>
            <person name="Kawai M."/>
            <person name="Futagami T."/>
            <person name="Toyoda A."/>
            <person name="Takaki Y."/>
            <person name="Nishi S."/>
            <person name="Hori S."/>
            <person name="Arai W."/>
            <person name="Tsubouchi T."/>
            <person name="Morono Y."/>
            <person name="Uchiyama I."/>
            <person name="Ito T."/>
            <person name="Fujiyama A."/>
            <person name="Inagaki F."/>
            <person name="Takami H."/>
        </authorList>
    </citation>
    <scope>NUCLEOTIDE SEQUENCE</scope>
    <source>
        <strain evidence="1">Expedition CK06-06</strain>
    </source>
</reference>
<organism evidence="1">
    <name type="scientific">marine sediment metagenome</name>
    <dbReference type="NCBI Taxonomy" id="412755"/>
    <lineage>
        <taxon>unclassified sequences</taxon>
        <taxon>metagenomes</taxon>
        <taxon>ecological metagenomes</taxon>
    </lineage>
</organism>
<dbReference type="EMBL" id="BARS01058575">
    <property type="protein sequence ID" value="GAG49500.1"/>
    <property type="molecule type" value="Genomic_DNA"/>
</dbReference>
<name>X0Y1F5_9ZZZZ</name>
<comment type="caution">
    <text evidence="1">The sequence shown here is derived from an EMBL/GenBank/DDBJ whole genome shotgun (WGS) entry which is preliminary data.</text>
</comment>
<proteinExistence type="predicted"/>
<accession>X0Y1F5</accession>
<gene>
    <name evidence="1" type="ORF">S01H1_85342</name>
</gene>
<protein>
    <submittedName>
        <fullName evidence="1">Uncharacterized protein</fullName>
    </submittedName>
</protein>
<feature type="non-terminal residue" evidence="1">
    <location>
        <position position="1"/>
    </location>
</feature>
<dbReference type="AlphaFoldDB" id="X0Y1F5"/>
<evidence type="ECO:0000313" key="1">
    <source>
        <dbReference type="EMBL" id="GAG49500.1"/>
    </source>
</evidence>